<dbReference type="GO" id="GO:0043683">
    <property type="term" value="P:type IV pilus assembly"/>
    <property type="evidence" value="ECO:0007669"/>
    <property type="project" value="InterPro"/>
</dbReference>
<dbReference type="EMBL" id="LDSL01000027">
    <property type="protein sequence ID" value="KTT26511.1"/>
    <property type="molecule type" value="Genomic_DNA"/>
</dbReference>
<evidence type="ECO:0008006" key="3">
    <source>
        <dbReference type="Google" id="ProtNLM"/>
    </source>
</evidence>
<sequence length="290" mass="30711">MVAVAIGLAVVLMGVVLHLHSGQQSRRVAAQVQLQTDGTLLVALLAQQLRLAGYSDLDAQGRPHFDGLAVRGCAGGFVDDAAAFDSLACRAAGSGSATRPQSLAIRHQADARATVQVDGGQPSNCVLEAIGPWAASSAQPGRSYPLADHRYFVEPDEDGTPTLYCRGMRANGTMGSKQALAAQVEDLRLRYAVTRAPTPADPAPDQVTAYLAADHPALGTDAAGWRRVVGIQLCVVLRSATPVETRNTTALPYPDCDDRQRLSTDGRLRQALRTTVFLHNLRPARAQDGA</sequence>
<dbReference type="Pfam" id="PF16074">
    <property type="entry name" value="PilW"/>
    <property type="match status" value="1"/>
</dbReference>
<protein>
    <recommendedName>
        <fullName evidence="3">Type IV pilus assembly protein PilW</fullName>
    </recommendedName>
</protein>
<evidence type="ECO:0000313" key="2">
    <source>
        <dbReference type="Proteomes" id="UP000072741"/>
    </source>
</evidence>
<gene>
    <name evidence="1" type="ORF">NS331_03565</name>
</gene>
<keyword evidence="2" id="KW-1185">Reference proteome</keyword>
<evidence type="ECO:0000313" key="1">
    <source>
        <dbReference type="EMBL" id="KTT26511.1"/>
    </source>
</evidence>
<accession>A0A147H985</accession>
<name>A0A147H985_9BURK</name>
<reference evidence="1 2" key="1">
    <citation type="journal article" date="2016" name="Front. Microbiol.">
        <title>Genomic Resource of Rice Seed Associated Bacteria.</title>
        <authorList>
            <person name="Midha S."/>
            <person name="Bansal K."/>
            <person name="Sharma S."/>
            <person name="Kumar N."/>
            <person name="Patil P.P."/>
            <person name="Chaudhry V."/>
            <person name="Patil P.B."/>
        </authorList>
    </citation>
    <scope>NUCLEOTIDE SEQUENCE [LARGE SCALE GENOMIC DNA]</scope>
    <source>
        <strain evidence="1 2">NS331</strain>
    </source>
</reference>
<proteinExistence type="predicted"/>
<dbReference type="AlphaFoldDB" id="A0A147H985"/>
<dbReference type="InterPro" id="IPR032092">
    <property type="entry name" value="PilW"/>
</dbReference>
<dbReference type="Proteomes" id="UP000072741">
    <property type="component" value="Unassembled WGS sequence"/>
</dbReference>
<comment type="caution">
    <text evidence="1">The sequence shown here is derived from an EMBL/GenBank/DDBJ whole genome shotgun (WGS) entry which is preliminary data.</text>
</comment>
<organism evidence="1 2">
    <name type="scientific">Pseudacidovorax intermedius</name>
    <dbReference type="NCBI Taxonomy" id="433924"/>
    <lineage>
        <taxon>Bacteria</taxon>
        <taxon>Pseudomonadati</taxon>
        <taxon>Pseudomonadota</taxon>
        <taxon>Betaproteobacteria</taxon>
        <taxon>Burkholderiales</taxon>
        <taxon>Comamonadaceae</taxon>
        <taxon>Pseudacidovorax</taxon>
    </lineage>
</organism>